<sequence>MNKKNITGIILATIIIFFSAVASTVYYTDSNLEMMWLFIFFAVPVFGLIFGFLVGGILKLIFKFSSQIFLYIIVFSFSCYTLLMTEEAFIGLVRNKYDKKTAALNKIEKVNPLNEIDLGEEKFLYYTEVIDETFDLNFNYKTGQNITRENIMAMADDWLNSKGYVKRLPGNIYIAPEFYRKMGFKIFKTSGSIGVSQKIEDSTSHPDQKNIQLFLRLKYKEGKLKRQRIYPCWLKFFLDTLKELKCHTQN</sequence>
<evidence type="ECO:0000313" key="2">
    <source>
        <dbReference type="EMBL" id="ADO84023.1"/>
    </source>
</evidence>
<feature type="transmembrane region" description="Helical" evidence="1">
    <location>
        <begin position="6"/>
        <end position="28"/>
    </location>
</feature>
<keyword evidence="3" id="KW-1185">Reference proteome</keyword>
<keyword evidence="1" id="KW-1133">Transmembrane helix</keyword>
<dbReference type="AlphaFoldDB" id="E3HCW7"/>
<dbReference type="KEGG" id="ipo:Ilyop_2261"/>
<accession>E3HCW7</accession>
<gene>
    <name evidence="2" type="ordered locus">Ilyop_2261</name>
</gene>
<name>E3HCW7_ILYPC</name>
<dbReference type="Proteomes" id="UP000006875">
    <property type="component" value="Plasmid pILYOP01"/>
</dbReference>
<dbReference type="RefSeq" id="WP_013388684.1">
    <property type="nucleotide sequence ID" value="NC_014633.1"/>
</dbReference>
<keyword evidence="2" id="KW-0614">Plasmid</keyword>
<keyword evidence="1" id="KW-0472">Membrane</keyword>
<proteinExistence type="predicted"/>
<reference evidence="2 3" key="1">
    <citation type="journal article" date="2010" name="Stand. Genomic Sci.">
        <title>Complete genome sequence of Ilyobacter polytropus type strain (CuHbu1).</title>
        <authorList>
            <person name="Sikorski J."/>
            <person name="Chertkov O."/>
            <person name="Lapidus A."/>
            <person name="Nolan M."/>
            <person name="Lucas S."/>
            <person name="Del Rio T.G."/>
            <person name="Tice H."/>
            <person name="Cheng J.F."/>
            <person name="Tapia R."/>
            <person name="Han C."/>
            <person name="Goodwin L."/>
            <person name="Pitluck S."/>
            <person name="Liolios K."/>
            <person name="Ivanova N."/>
            <person name="Mavromatis K."/>
            <person name="Mikhailova N."/>
            <person name="Pati A."/>
            <person name="Chen A."/>
            <person name="Palaniappan K."/>
            <person name="Land M."/>
            <person name="Hauser L."/>
            <person name="Chang Y.J."/>
            <person name="Jeffries C.D."/>
            <person name="Brambilla E."/>
            <person name="Yasawong M."/>
            <person name="Rohde M."/>
            <person name="Pukall R."/>
            <person name="Spring S."/>
            <person name="Goker M."/>
            <person name="Woyke T."/>
            <person name="Bristow J."/>
            <person name="Eisen J.A."/>
            <person name="Markowitz V."/>
            <person name="Hugenholtz P."/>
            <person name="Kyrpides N.C."/>
            <person name="Klenk H.P."/>
        </authorList>
    </citation>
    <scope>NUCLEOTIDE SEQUENCE [LARGE SCALE GENOMIC DNA]</scope>
    <source>
        <strain evidence="3">ATCC 51220 / DSM 2926 / LMG 16218 / CuHBu1</strain>
        <plasmid evidence="3">pILYOP01</plasmid>
    </source>
</reference>
<organism evidence="2 3">
    <name type="scientific">Ilyobacter polytropus (strain ATCC 51220 / DSM 2926 / LMG 16218 / CuHBu1)</name>
    <dbReference type="NCBI Taxonomy" id="572544"/>
    <lineage>
        <taxon>Bacteria</taxon>
        <taxon>Fusobacteriati</taxon>
        <taxon>Fusobacteriota</taxon>
        <taxon>Fusobacteriia</taxon>
        <taxon>Fusobacteriales</taxon>
        <taxon>Fusobacteriaceae</taxon>
        <taxon>Ilyobacter</taxon>
    </lineage>
</organism>
<dbReference type="HOGENOM" id="CLU_1110239_0_0_0"/>
<protein>
    <submittedName>
        <fullName evidence="2">Uncharacterized protein</fullName>
    </submittedName>
</protein>
<keyword evidence="1" id="KW-0812">Transmembrane</keyword>
<evidence type="ECO:0000313" key="3">
    <source>
        <dbReference type="Proteomes" id="UP000006875"/>
    </source>
</evidence>
<feature type="transmembrane region" description="Helical" evidence="1">
    <location>
        <begin position="68"/>
        <end position="90"/>
    </location>
</feature>
<dbReference type="EMBL" id="CP002282">
    <property type="protein sequence ID" value="ADO84023.1"/>
    <property type="molecule type" value="Genomic_DNA"/>
</dbReference>
<evidence type="ECO:0000256" key="1">
    <source>
        <dbReference type="SAM" id="Phobius"/>
    </source>
</evidence>
<geneLocation type="plasmid" evidence="2 3">
    <name>pILYOP01</name>
</geneLocation>
<feature type="transmembrane region" description="Helical" evidence="1">
    <location>
        <begin position="35"/>
        <end position="62"/>
    </location>
</feature>